<name>A0ABU2EI84_9BURK</name>
<feature type="compositionally biased region" description="Pro residues" evidence="1">
    <location>
        <begin position="7"/>
        <end position="20"/>
    </location>
</feature>
<proteinExistence type="predicted"/>
<reference evidence="2" key="1">
    <citation type="submission" date="2023-09" db="EMBL/GenBank/DDBJ databases">
        <title>Description of first Herbaspirillum huttiense subsp. nephrolepsisexaltata and Herbaspirillum huttiense subsp. lycopersicon.</title>
        <authorList>
            <person name="Poudel M."/>
            <person name="Sharma A."/>
            <person name="Goss E."/>
            <person name="Tapia J.H."/>
            <person name="Harmon C.M."/>
            <person name="Jones J.B."/>
        </authorList>
    </citation>
    <scope>NUCLEOTIDE SEQUENCE</scope>
    <source>
        <strain evidence="2">SE1</strain>
    </source>
</reference>
<dbReference type="InterPro" id="IPR024447">
    <property type="entry name" value="YXWGXW_rpt"/>
</dbReference>
<dbReference type="Pfam" id="PF12779">
    <property type="entry name" value="WXXGXW"/>
    <property type="match status" value="1"/>
</dbReference>
<feature type="region of interest" description="Disordered" evidence="1">
    <location>
        <begin position="61"/>
        <end position="110"/>
    </location>
</feature>
<feature type="region of interest" description="Disordered" evidence="1">
    <location>
        <begin position="1"/>
        <end position="20"/>
    </location>
</feature>
<gene>
    <name evidence="2" type="ORF">RI048_05085</name>
</gene>
<evidence type="ECO:0000313" key="2">
    <source>
        <dbReference type="EMBL" id="MDR9847580.1"/>
    </source>
</evidence>
<protein>
    <recommendedName>
        <fullName evidence="4">YXWGXW repeat-containing protein</fullName>
    </recommendedName>
</protein>
<keyword evidence="3" id="KW-1185">Reference proteome</keyword>
<dbReference type="Proteomes" id="UP001246576">
    <property type="component" value="Unassembled WGS sequence"/>
</dbReference>
<organism evidence="2 3">
    <name type="scientific">Herbaspirillum huttiense subsp. lycopersici</name>
    <dbReference type="NCBI Taxonomy" id="3074428"/>
    <lineage>
        <taxon>Bacteria</taxon>
        <taxon>Pseudomonadati</taxon>
        <taxon>Pseudomonadota</taxon>
        <taxon>Betaproteobacteria</taxon>
        <taxon>Burkholderiales</taxon>
        <taxon>Oxalobacteraceae</taxon>
        <taxon>Herbaspirillum</taxon>
    </lineage>
</organism>
<evidence type="ECO:0000256" key="1">
    <source>
        <dbReference type="SAM" id="MobiDB-lite"/>
    </source>
</evidence>
<evidence type="ECO:0008006" key="4">
    <source>
        <dbReference type="Google" id="ProtNLM"/>
    </source>
</evidence>
<evidence type="ECO:0000313" key="3">
    <source>
        <dbReference type="Proteomes" id="UP001246576"/>
    </source>
</evidence>
<feature type="compositionally biased region" description="Basic and acidic residues" evidence="1">
    <location>
        <begin position="82"/>
        <end position="110"/>
    </location>
</feature>
<comment type="caution">
    <text evidence="2">The sequence shown here is derived from an EMBL/GenBank/DDBJ whole genome shotgun (WGS) entry which is preliminary data.</text>
</comment>
<sequence length="110" mass="12565">MNINIGAPPPPRAEPLPPPRHGYVWAPGFWDWDGYRHIWREGHWVRERPGYVYAQPVWRQGPRGWELDRGGWRGGPPPGRGPRHDDGDDDHRGPGRGRDCPPGHARKGEC</sequence>
<dbReference type="EMBL" id="JAVLSJ010000002">
    <property type="protein sequence ID" value="MDR9847580.1"/>
    <property type="molecule type" value="Genomic_DNA"/>
</dbReference>
<accession>A0ABU2EI84</accession>